<dbReference type="InterPro" id="IPR036881">
    <property type="entry name" value="Glyco_hydro_3_C_sf"/>
</dbReference>
<dbReference type="SMART" id="SM01217">
    <property type="entry name" value="Fn3_like"/>
    <property type="match status" value="1"/>
</dbReference>
<keyword evidence="3 6" id="KW-0378">Hydrolase</keyword>
<evidence type="ECO:0000313" key="7">
    <source>
        <dbReference type="Proteomes" id="UP001623661"/>
    </source>
</evidence>
<dbReference type="SMART" id="SM00606">
    <property type="entry name" value="CBD_IV"/>
    <property type="match status" value="1"/>
</dbReference>
<feature type="chain" id="PRO_5045066329" evidence="4">
    <location>
        <begin position="23"/>
        <end position="1070"/>
    </location>
</feature>
<protein>
    <submittedName>
        <fullName evidence="6">Glycoside hydrolase family 3 C-terminal domain-containing protein</fullName>
    </submittedName>
</protein>
<dbReference type="Gene3D" id="3.40.50.1700">
    <property type="entry name" value="Glycoside hydrolase family 3 C-terminal domain"/>
    <property type="match status" value="1"/>
</dbReference>
<dbReference type="InterPro" id="IPR008979">
    <property type="entry name" value="Galactose-bd-like_sf"/>
</dbReference>
<dbReference type="Pfam" id="PF01915">
    <property type="entry name" value="Glyco_hydro_3_C"/>
    <property type="match status" value="1"/>
</dbReference>
<dbReference type="InterPro" id="IPR006584">
    <property type="entry name" value="Cellulose-bd_IV"/>
</dbReference>
<evidence type="ECO:0000256" key="1">
    <source>
        <dbReference type="ARBA" id="ARBA00005336"/>
    </source>
</evidence>
<name>A0ABW8TQI8_9CLOT</name>
<gene>
    <name evidence="6" type="ORF">ACJDUH_06420</name>
</gene>
<reference evidence="6 7" key="1">
    <citation type="submission" date="2024-11" db="EMBL/GenBank/DDBJ databases">
        <authorList>
            <person name="Heng Y.C."/>
            <person name="Lim A.C.H."/>
            <person name="Lee J.K.Y."/>
            <person name="Kittelmann S."/>
        </authorList>
    </citation>
    <scope>NUCLEOTIDE SEQUENCE [LARGE SCALE GENOMIC DNA]</scope>
    <source>
        <strain evidence="6 7">WILCCON 0202</strain>
    </source>
</reference>
<dbReference type="GO" id="GO:0016787">
    <property type="term" value="F:hydrolase activity"/>
    <property type="evidence" value="ECO:0007669"/>
    <property type="project" value="UniProtKB-KW"/>
</dbReference>
<dbReference type="InterPro" id="IPR001764">
    <property type="entry name" value="Glyco_hydro_3_N"/>
</dbReference>
<evidence type="ECO:0000259" key="5">
    <source>
        <dbReference type="PROSITE" id="PS51175"/>
    </source>
</evidence>
<dbReference type="RefSeq" id="WP_406764328.1">
    <property type="nucleotide sequence ID" value="NZ_JBJHZY010000001.1"/>
</dbReference>
<dbReference type="InterPro" id="IPR026891">
    <property type="entry name" value="Fn3-like"/>
</dbReference>
<dbReference type="InterPro" id="IPR005084">
    <property type="entry name" value="CBM6"/>
</dbReference>
<dbReference type="InterPro" id="IPR002772">
    <property type="entry name" value="Glyco_hydro_3_C"/>
</dbReference>
<dbReference type="Gene3D" id="3.20.20.300">
    <property type="entry name" value="Glycoside hydrolase, family 3, N-terminal domain"/>
    <property type="match status" value="1"/>
</dbReference>
<dbReference type="PRINTS" id="PR00133">
    <property type="entry name" value="GLHYDRLASE3"/>
</dbReference>
<dbReference type="PANTHER" id="PTHR42715">
    <property type="entry name" value="BETA-GLUCOSIDASE"/>
    <property type="match status" value="1"/>
</dbReference>
<evidence type="ECO:0000256" key="3">
    <source>
        <dbReference type="ARBA" id="ARBA00022801"/>
    </source>
</evidence>
<keyword evidence="7" id="KW-1185">Reference proteome</keyword>
<dbReference type="PANTHER" id="PTHR42715:SF10">
    <property type="entry name" value="BETA-GLUCOSIDASE"/>
    <property type="match status" value="1"/>
</dbReference>
<keyword evidence="2 4" id="KW-0732">Signal</keyword>
<evidence type="ECO:0000256" key="2">
    <source>
        <dbReference type="ARBA" id="ARBA00022729"/>
    </source>
</evidence>
<dbReference type="InterPro" id="IPR050288">
    <property type="entry name" value="Cellulose_deg_GH3"/>
</dbReference>
<comment type="caution">
    <text evidence="6">The sequence shown here is derived from an EMBL/GenBank/DDBJ whole genome shotgun (WGS) entry which is preliminary data.</text>
</comment>
<dbReference type="SUPFAM" id="SSF51445">
    <property type="entry name" value="(Trans)glycosidases"/>
    <property type="match status" value="1"/>
</dbReference>
<dbReference type="CDD" id="cd04080">
    <property type="entry name" value="CBM6_cellulase-like"/>
    <property type="match status" value="1"/>
</dbReference>
<dbReference type="PROSITE" id="PS51175">
    <property type="entry name" value="CBM6"/>
    <property type="match status" value="2"/>
</dbReference>
<accession>A0ABW8TQI8</accession>
<organism evidence="6 7">
    <name type="scientific">Candidatus Clostridium radicumherbarum</name>
    <dbReference type="NCBI Taxonomy" id="3381662"/>
    <lineage>
        <taxon>Bacteria</taxon>
        <taxon>Bacillati</taxon>
        <taxon>Bacillota</taxon>
        <taxon>Clostridia</taxon>
        <taxon>Eubacteriales</taxon>
        <taxon>Clostridiaceae</taxon>
        <taxon>Clostridium</taxon>
    </lineage>
</organism>
<dbReference type="EMBL" id="JBJHZY010000001">
    <property type="protein sequence ID" value="MFL0267734.1"/>
    <property type="molecule type" value="Genomic_DNA"/>
</dbReference>
<sequence>MNFKKTFSIVMALALTVTTAPAMNSVKAVSAPGNIELSRKIATEGMVLLENHGALPIAKGQSVALFGSGQINFQKGGGGSGNVNVDYVVNLLQGMENKAKDGKISVYKPLADAYSSYIAGGGKGEMSLTDDQVKAVATNAKTAIVTISRYSSEGSDKTAAKGDYYLSDAEAKLLNQVTSAGFEKVAVVLNIGAVIDTSWIVNYPGISVLIAWQPGMEGGNATADVLCGDANPSGKLVDTFAKSYDDYPSAANFSQYGDHVSYEEDVFVGYRYFETFDSGYSRVNYEFGYGLSYTSFEISNVNVSQEKGKIHVTAKVTNEGSVAGKEVVQTYFSAPQGKLGKPGKELAAFAKTKLIQPGKSDVLQMSFDVNDMASYDDTGKVQKSAYVLEAGNYNIYVGNSIKDAGKNGIRYTYKLDKTVVAEQLTKQLAPKKLYRRLLADGTYETLKNPTVTIAAAGAAKLEAEDFLDATQGTNYVRVESFNVNGVSGQCVSYLNYTGNYVSYDLNVEKAGTYNVVFRAANGRAAITNMLGIYVNNVQQPNVNITLPQTGDGTNKSEWYNFIDTAPVTITLPAGPCTLKLVSNGSCGNIDYITLRNTEDTTITTLNGVTSTENSAAITAAAAEVTAPTGTKIMLGNVYSDPSLMDKFIAQLTNQQLADLSGGKRAQIAGGTGGIGGLSDYGIPSAQTSDGPAGLRLSTHCTAWPVETLLACTWDVDLIQQMGIAVGTEARLNKVDIWLAPGMDIHRNPLCGRNFEYFSEDPLISGKMAAAITKGVQSQGVGVTLKHFAANEKEANRTNSDSRISERALREIYLKGFEIAVKEASPWCIMSSYNLINGTETAESYDLLTNILHGEWGYKGMVMTDWGNNSTAYKEAKAGNDVKMSSGNSSNIMSALSTGLITRAELERNIKNVLNMIMKTNVFKDKVLHPTVFKISQKENTRIKAVDHAWTSVSIGEETCNDSDGGTNPTYTNTNEWMSFNVNVQRVGVYNFYPRVAVNAANAAFDIYVDDARVGSVVQKTATGGWQNWVTASPVQITLPEGQHTIKLQFTVSGMNINWFEFEFLHGVAEE</sequence>
<evidence type="ECO:0000256" key="4">
    <source>
        <dbReference type="SAM" id="SignalP"/>
    </source>
</evidence>
<dbReference type="Gene3D" id="2.60.120.260">
    <property type="entry name" value="Galactose-binding domain-like"/>
    <property type="match status" value="2"/>
</dbReference>
<dbReference type="SUPFAM" id="SSF49785">
    <property type="entry name" value="Galactose-binding domain-like"/>
    <property type="match status" value="2"/>
</dbReference>
<comment type="similarity">
    <text evidence="1">Belongs to the glycosyl hydrolase 3 family.</text>
</comment>
<dbReference type="Pfam" id="PF00933">
    <property type="entry name" value="Glyco_hydro_3"/>
    <property type="match status" value="1"/>
</dbReference>
<dbReference type="Proteomes" id="UP001623661">
    <property type="component" value="Unassembled WGS sequence"/>
</dbReference>
<dbReference type="SUPFAM" id="SSF52279">
    <property type="entry name" value="Beta-D-glucan exohydrolase, C-terminal domain"/>
    <property type="match status" value="1"/>
</dbReference>
<dbReference type="Pfam" id="PF14310">
    <property type="entry name" value="Fn3-like"/>
    <property type="match status" value="1"/>
</dbReference>
<feature type="domain" description="CBM6" evidence="5">
    <location>
        <begin position="459"/>
        <end position="595"/>
    </location>
</feature>
<feature type="domain" description="CBM6" evidence="5">
    <location>
        <begin position="940"/>
        <end position="1062"/>
    </location>
</feature>
<dbReference type="Pfam" id="PF03422">
    <property type="entry name" value="CBM_6"/>
    <property type="match status" value="2"/>
</dbReference>
<dbReference type="InterPro" id="IPR036962">
    <property type="entry name" value="Glyco_hydro_3_N_sf"/>
</dbReference>
<dbReference type="InterPro" id="IPR013783">
    <property type="entry name" value="Ig-like_fold"/>
</dbReference>
<feature type="signal peptide" evidence="4">
    <location>
        <begin position="1"/>
        <end position="22"/>
    </location>
</feature>
<dbReference type="Gene3D" id="2.60.40.10">
    <property type="entry name" value="Immunoglobulins"/>
    <property type="match status" value="1"/>
</dbReference>
<evidence type="ECO:0000313" key="6">
    <source>
        <dbReference type="EMBL" id="MFL0267734.1"/>
    </source>
</evidence>
<proteinExistence type="inferred from homology"/>
<dbReference type="InterPro" id="IPR017853">
    <property type="entry name" value="GH"/>
</dbReference>